<keyword evidence="3" id="KW-1185">Reference proteome</keyword>
<name>A0ABV4UVE0_9BACL</name>
<evidence type="ECO:0000313" key="2">
    <source>
        <dbReference type="EMBL" id="MFB0841785.1"/>
    </source>
</evidence>
<proteinExistence type="predicted"/>
<dbReference type="Proteomes" id="UP001575622">
    <property type="component" value="Unassembled WGS sequence"/>
</dbReference>
<feature type="region of interest" description="Disordered" evidence="1">
    <location>
        <begin position="161"/>
        <end position="182"/>
    </location>
</feature>
<organism evidence="2 3">
    <name type="scientific">Paenibacillus oleatilyticus</name>
    <dbReference type="NCBI Taxonomy" id="2594886"/>
    <lineage>
        <taxon>Bacteria</taxon>
        <taxon>Bacillati</taxon>
        <taxon>Bacillota</taxon>
        <taxon>Bacilli</taxon>
        <taxon>Bacillales</taxon>
        <taxon>Paenibacillaceae</taxon>
        <taxon>Paenibacillus</taxon>
    </lineage>
</organism>
<dbReference type="EMBL" id="JBHDLN010000003">
    <property type="protein sequence ID" value="MFB0841785.1"/>
    <property type="molecule type" value="Genomic_DNA"/>
</dbReference>
<feature type="compositionally biased region" description="Basic and acidic residues" evidence="1">
    <location>
        <begin position="170"/>
        <end position="182"/>
    </location>
</feature>
<sequence length="199" mass="22178">MFNAFAKVTKTADLSPEVKKMLNDLARMQVYVGIPEGSDNNRTPEAGQADITNAELLYIHTHGVRQKEMREEMNPKVESGEMTYSKAFQMYLHTHGSPLWHSPPRPVIEPAIEKNKVVISKQLRKAAETALDGQDPEKELEKAGMLGQNIVRAWFTDPANGWAPNSPVTESEKGSDRPLIDSGEMRKAITYVVEKGSSK</sequence>
<evidence type="ECO:0000313" key="3">
    <source>
        <dbReference type="Proteomes" id="UP001575622"/>
    </source>
</evidence>
<reference evidence="2 3" key="1">
    <citation type="submission" date="2024-09" db="EMBL/GenBank/DDBJ databases">
        <authorList>
            <person name="Makale K.P.P."/>
            <person name="Makhzoum A."/>
            <person name="Rantong G."/>
            <person name="Rahube T.O."/>
        </authorList>
    </citation>
    <scope>NUCLEOTIDE SEQUENCE [LARGE SCALE GENOMIC DNA]</scope>
    <source>
        <strain evidence="2 3">KM_D13</strain>
    </source>
</reference>
<protein>
    <submittedName>
        <fullName evidence="2">Uncharacterized protein</fullName>
    </submittedName>
</protein>
<accession>A0ABV4UVE0</accession>
<comment type="caution">
    <text evidence="2">The sequence shown here is derived from an EMBL/GenBank/DDBJ whole genome shotgun (WGS) entry which is preliminary data.</text>
</comment>
<gene>
    <name evidence="2" type="ORF">ACEU3E_06370</name>
</gene>
<evidence type="ECO:0000256" key="1">
    <source>
        <dbReference type="SAM" id="MobiDB-lite"/>
    </source>
</evidence>
<dbReference type="RefSeq" id="WP_373949418.1">
    <property type="nucleotide sequence ID" value="NZ_JBHDLN010000003.1"/>
</dbReference>